<keyword evidence="7" id="KW-0238">DNA-binding</keyword>
<evidence type="ECO:0000313" key="12">
    <source>
        <dbReference type="EMBL" id="KAG8229353.1"/>
    </source>
</evidence>
<keyword evidence="9" id="KW-0539">Nucleus</keyword>
<dbReference type="Pfam" id="PF13894">
    <property type="entry name" value="zf-C2H2_4"/>
    <property type="match status" value="1"/>
</dbReference>
<dbReference type="GO" id="GO:0008270">
    <property type="term" value="F:zinc ion binding"/>
    <property type="evidence" value="ECO:0007669"/>
    <property type="project" value="UniProtKB-KW"/>
</dbReference>
<evidence type="ECO:0000256" key="1">
    <source>
        <dbReference type="ARBA" id="ARBA00004123"/>
    </source>
</evidence>
<dbReference type="SUPFAM" id="SSF57667">
    <property type="entry name" value="beta-beta-alpha zinc fingers"/>
    <property type="match status" value="2"/>
</dbReference>
<sequence length="154" mass="17712">MTPSAEESGSCFSRSAPTVAHAGQFPINSNEVVAGPLENPNKYPFWCPICGKNFMRKDKLKQHSVVHSNERPFICRICGCSYKRKDKLTSHVTSSHLQHLPHQCDICGKRFVRKDKLKQHSVVHSNRRPFVCKLCDKKYKSKTELKKHEKRAHQ</sequence>
<evidence type="ECO:0000256" key="2">
    <source>
        <dbReference type="ARBA" id="ARBA00022723"/>
    </source>
</evidence>
<reference evidence="12" key="2">
    <citation type="submission" date="2017-10" db="EMBL/GenBank/DDBJ databases">
        <title>Ladona fulva Genome sequencing and assembly.</title>
        <authorList>
            <person name="Murali S."/>
            <person name="Richards S."/>
            <person name="Bandaranaike D."/>
            <person name="Bellair M."/>
            <person name="Blankenburg K."/>
            <person name="Chao H."/>
            <person name="Dinh H."/>
            <person name="Doddapaneni H."/>
            <person name="Dugan-Rocha S."/>
            <person name="Elkadiri S."/>
            <person name="Gnanaolivu R."/>
            <person name="Hernandez B."/>
            <person name="Skinner E."/>
            <person name="Javaid M."/>
            <person name="Lee S."/>
            <person name="Li M."/>
            <person name="Ming W."/>
            <person name="Munidasa M."/>
            <person name="Muniz J."/>
            <person name="Nguyen L."/>
            <person name="Hughes D."/>
            <person name="Osuji N."/>
            <person name="Pu L.-L."/>
            <person name="Puazo M."/>
            <person name="Qu C."/>
            <person name="Quiroz J."/>
            <person name="Raj R."/>
            <person name="Weissenberger G."/>
            <person name="Xin Y."/>
            <person name="Zou X."/>
            <person name="Han Y."/>
            <person name="Worley K."/>
            <person name="Muzny D."/>
            <person name="Gibbs R."/>
        </authorList>
    </citation>
    <scope>NUCLEOTIDE SEQUENCE</scope>
    <source>
        <strain evidence="12">Sampled in the wild</strain>
    </source>
</reference>
<keyword evidence="5" id="KW-0862">Zinc</keyword>
<proteinExistence type="predicted"/>
<dbReference type="PROSITE" id="PS00028">
    <property type="entry name" value="ZINC_FINGER_C2H2_1"/>
    <property type="match status" value="4"/>
</dbReference>
<evidence type="ECO:0000256" key="8">
    <source>
        <dbReference type="ARBA" id="ARBA00023163"/>
    </source>
</evidence>
<keyword evidence="8" id="KW-0804">Transcription</keyword>
<dbReference type="GO" id="GO:0003677">
    <property type="term" value="F:DNA binding"/>
    <property type="evidence" value="ECO:0007669"/>
    <property type="project" value="UniProtKB-KW"/>
</dbReference>
<keyword evidence="4 10" id="KW-0863">Zinc-finger</keyword>
<dbReference type="PROSITE" id="PS50157">
    <property type="entry name" value="ZINC_FINGER_C2H2_2"/>
    <property type="match status" value="4"/>
</dbReference>
<dbReference type="OrthoDB" id="6077919at2759"/>
<keyword evidence="3" id="KW-0677">Repeat</keyword>
<dbReference type="AlphaFoldDB" id="A0A8K0P1S3"/>
<accession>A0A8K0P1S3</accession>
<evidence type="ECO:0000256" key="6">
    <source>
        <dbReference type="ARBA" id="ARBA00023015"/>
    </source>
</evidence>
<keyword evidence="2" id="KW-0479">Metal-binding</keyword>
<reference evidence="12" key="1">
    <citation type="submission" date="2013-04" db="EMBL/GenBank/DDBJ databases">
        <authorList>
            <person name="Qu J."/>
            <person name="Murali S.C."/>
            <person name="Bandaranaike D."/>
            <person name="Bellair M."/>
            <person name="Blankenburg K."/>
            <person name="Chao H."/>
            <person name="Dinh H."/>
            <person name="Doddapaneni H."/>
            <person name="Downs B."/>
            <person name="Dugan-Rocha S."/>
            <person name="Elkadiri S."/>
            <person name="Gnanaolivu R.D."/>
            <person name="Hernandez B."/>
            <person name="Javaid M."/>
            <person name="Jayaseelan J.C."/>
            <person name="Lee S."/>
            <person name="Li M."/>
            <person name="Ming W."/>
            <person name="Munidasa M."/>
            <person name="Muniz J."/>
            <person name="Nguyen L."/>
            <person name="Ongeri F."/>
            <person name="Osuji N."/>
            <person name="Pu L.-L."/>
            <person name="Puazo M."/>
            <person name="Qu C."/>
            <person name="Quiroz J."/>
            <person name="Raj R."/>
            <person name="Weissenberger G."/>
            <person name="Xin Y."/>
            <person name="Zou X."/>
            <person name="Han Y."/>
            <person name="Richards S."/>
            <person name="Worley K."/>
            <person name="Muzny D."/>
            <person name="Gibbs R."/>
        </authorList>
    </citation>
    <scope>NUCLEOTIDE SEQUENCE</scope>
    <source>
        <strain evidence="12">Sampled in the wild</strain>
    </source>
</reference>
<organism evidence="12 13">
    <name type="scientific">Ladona fulva</name>
    <name type="common">Scarce chaser dragonfly</name>
    <name type="synonym">Libellula fulva</name>
    <dbReference type="NCBI Taxonomy" id="123851"/>
    <lineage>
        <taxon>Eukaryota</taxon>
        <taxon>Metazoa</taxon>
        <taxon>Ecdysozoa</taxon>
        <taxon>Arthropoda</taxon>
        <taxon>Hexapoda</taxon>
        <taxon>Insecta</taxon>
        <taxon>Pterygota</taxon>
        <taxon>Palaeoptera</taxon>
        <taxon>Odonata</taxon>
        <taxon>Epiprocta</taxon>
        <taxon>Anisoptera</taxon>
        <taxon>Libelluloidea</taxon>
        <taxon>Libellulidae</taxon>
        <taxon>Ladona</taxon>
    </lineage>
</organism>
<dbReference type="Pfam" id="PF00096">
    <property type="entry name" value="zf-C2H2"/>
    <property type="match status" value="3"/>
</dbReference>
<dbReference type="Gene3D" id="3.30.160.60">
    <property type="entry name" value="Classic Zinc Finger"/>
    <property type="match status" value="4"/>
</dbReference>
<dbReference type="SMART" id="SM00355">
    <property type="entry name" value="ZnF_C2H2"/>
    <property type="match status" value="4"/>
</dbReference>
<dbReference type="EMBL" id="KZ308426">
    <property type="protein sequence ID" value="KAG8229353.1"/>
    <property type="molecule type" value="Genomic_DNA"/>
</dbReference>
<dbReference type="InterPro" id="IPR036236">
    <property type="entry name" value="Znf_C2H2_sf"/>
</dbReference>
<comment type="subcellular location">
    <subcellularLocation>
        <location evidence="1">Nucleus</location>
    </subcellularLocation>
</comment>
<protein>
    <recommendedName>
        <fullName evidence="11">C2H2-type domain-containing protein</fullName>
    </recommendedName>
</protein>
<evidence type="ECO:0000256" key="3">
    <source>
        <dbReference type="ARBA" id="ARBA00022737"/>
    </source>
</evidence>
<feature type="domain" description="C2H2-type" evidence="11">
    <location>
        <begin position="73"/>
        <end position="101"/>
    </location>
</feature>
<evidence type="ECO:0000256" key="4">
    <source>
        <dbReference type="ARBA" id="ARBA00022771"/>
    </source>
</evidence>
<dbReference type="InterPro" id="IPR013087">
    <property type="entry name" value="Znf_C2H2_type"/>
</dbReference>
<keyword evidence="13" id="KW-1185">Reference proteome</keyword>
<dbReference type="FunFam" id="3.30.160.60:FF:000064">
    <property type="entry name" value="Early growth response protein 3"/>
    <property type="match status" value="1"/>
</dbReference>
<comment type="caution">
    <text evidence="12">The sequence shown here is derived from an EMBL/GenBank/DDBJ whole genome shotgun (WGS) entry which is preliminary data.</text>
</comment>
<dbReference type="Proteomes" id="UP000792457">
    <property type="component" value="Unassembled WGS sequence"/>
</dbReference>
<name>A0A8K0P1S3_LADFU</name>
<dbReference type="GO" id="GO:0010468">
    <property type="term" value="P:regulation of gene expression"/>
    <property type="evidence" value="ECO:0007669"/>
    <property type="project" value="TreeGrafter"/>
</dbReference>
<feature type="domain" description="C2H2-type" evidence="11">
    <location>
        <begin position="45"/>
        <end position="72"/>
    </location>
</feature>
<evidence type="ECO:0000256" key="10">
    <source>
        <dbReference type="PROSITE-ProRule" id="PRU00042"/>
    </source>
</evidence>
<evidence type="ECO:0000259" key="11">
    <source>
        <dbReference type="PROSITE" id="PS50157"/>
    </source>
</evidence>
<dbReference type="PANTHER" id="PTHR16515:SF66">
    <property type="entry name" value="C2H2-TYPE DOMAIN-CONTAINING PROTEIN"/>
    <property type="match status" value="1"/>
</dbReference>
<dbReference type="InterPro" id="IPR050331">
    <property type="entry name" value="Zinc_finger"/>
</dbReference>
<feature type="domain" description="C2H2-type" evidence="11">
    <location>
        <begin position="130"/>
        <end position="154"/>
    </location>
</feature>
<evidence type="ECO:0000256" key="5">
    <source>
        <dbReference type="ARBA" id="ARBA00022833"/>
    </source>
</evidence>
<evidence type="ECO:0000313" key="13">
    <source>
        <dbReference type="Proteomes" id="UP000792457"/>
    </source>
</evidence>
<evidence type="ECO:0000256" key="7">
    <source>
        <dbReference type="ARBA" id="ARBA00023125"/>
    </source>
</evidence>
<keyword evidence="6" id="KW-0805">Transcription regulation</keyword>
<gene>
    <name evidence="12" type="ORF">J437_LFUL007161</name>
</gene>
<evidence type="ECO:0000256" key="9">
    <source>
        <dbReference type="ARBA" id="ARBA00023242"/>
    </source>
</evidence>
<dbReference type="PANTHER" id="PTHR16515">
    <property type="entry name" value="PR DOMAIN ZINC FINGER PROTEIN"/>
    <property type="match status" value="1"/>
</dbReference>
<feature type="domain" description="C2H2-type" evidence="11">
    <location>
        <begin position="102"/>
        <end position="129"/>
    </location>
</feature>
<dbReference type="GO" id="GO:0005634">
    <property type="term" value="C:nucleus"/>
    <property type="evidence" value="ECO:0007669"/>
    <property type="project" value="UniProtKB-SubCell"/>
</dbReference>